<keyword evidence="2" id="KW-1185">Reference proteome</keyword>
<proteinExistence type="predicted"/>
<dbReference type="Proteomes" id="UP000788993">
    <property type="component" value="Unassembled WGS sequence"/>
</dbReference>
<comment type="caution">
    <text evidence="1">The sequence shown here is derived from an EMBL/GenBank/DDBJ whole genome shotgun (WGS) entry which is preliminary data.</text>
</comment>
<dbReference type="EMBL" id="JAEUBD010001266">
    <property type="protein sequence ID" value="KAH3662953.1"/>
    <property type="molecule type" value="Genomic_DNA"/>
</dbReference>
<reference evidence="1" key="2">
    <citation type="submission" date="2021-01" db="EMBL/GenBank/DDBJ databases">
        <authorList>
            <person name="Schikora-Tamarit M.A."/>
        </authorList>
    </citation>
    <scope>NUCLEOTIDE SEQUENCE</scope>
    <source>
        <strain evidence="1">NCAIM Y.01608</strain>
    </source>
</reference>
<dbReference type="AlphaFoldDB" id="A0A9P8NZU1"/>
<sequence>MCSFGQVERIEAIRNARPWFSLNKKFMSPLPSLKDAKRVDNDSFRILKESSGLIEISLVIESTATTLILKFLCLQSSNNVLHSCDANES</sequence>
<reference evidence="1" key="1">
    <citation type="journal article" date="2021" name="Open Biol.">
        <title>Shared evolutionary footprints suggest mitochondrial oxidative damage underlies multiple complex I losses in fungi.</title>
        <authorList>
            <person name="Schikora-Tamarit M.A."/>
            <person name="Marcet-Houben M."/>
            <person name="Nosek J."/>
            <person name="Gabaldon T."/>
        </authorList>
    </citation>
    <scope>NUCLEOTIDE SEQUENCE</scope>
    <source>
        <strain evidence="1">NCAIM Y.01608</strain>
    </source>
</reference>
<organism evidence="1 2">
    <name type="scientific">Ogataea polymorpha</name>
    <dbReference type="NCBI Taxonomy" id="460523"/>
    <lineage>
        <taxon>Eukaryota</taxon>
        <taxon>Fungi</taxon>
        <taxon>Dikarya</taxon>
        <taxon>Ascomycota</taxon>
        <taxon>Saccharomycotina</taxon>
        <taxon>Pichiomycetes</taxon>
        <taxon>Pichiales</taxon>
        <taxon>Pichiaceae</taxon>
        <taxon>Ogataea</taxon>
    </lineage>
</organism>
<protein>
    <submittedName>
        <fullName evidence="1">Uncharacterized protein</fullName>
    </submittedName>
</protein>
<evidence type="ECO:0000313" key="2">
    <source>
        <dbReference type="Proteomes" id="UP000788993"/>
    </source>
</evidence>
<name>A0A9P8NZU1_9ASCO</name>
<gene>
    <name evidence="1" type="ORF">OGATHE_004529</name>
</gene>
<accession>A0A9P8NZU1</accession>
<evidence type="ECO:0000313" key="1">
    <source>
        <dbReference type="EMBL" id="KAH3662953.1"/>
    </source>
</evidence>